<keyword evidence="5" id="KW-0663">Pyridoxal phosphate</keyword>
<organism evidence="9 10">
    <name type="scientific">Pseudobythopirellula maris</name>
    <dbReference type="NCBI Taxonomy" id="2527991"/>
    <lineage>
        <taxon>Bacteria</taxon>
        <taxon>Pseudomonadati</taxon>
        <taxon>Planctomycetota</taxon>
        <taxon>Planctomycetia</taxon>
        <taxon>Pirellulales</taxon>
        <taxon>Lacipirellulaceae</taxon>
        <taxon>Pseudobythopirellula</taxon>
    </lineage>
</organism>
<proteinExistence type="inferred from homology"/>
<comment type="caution">
    <text evidence="9">The sequence shown here is derived from an EMBL/GenBank/DDBJ whole genome shotgun (WGS) entry which is preliminary data.</text>
</comment>
<dbReference type="InterPro" id="IPR025110">
    <property type="entry name" value="AMP-bd_C"/>
</dbReference>
<evidence type="ECO:0000256" key="4">
    <source>
        <dbReference type="ARBA" id="ARBA00022832"/>
    </source>
</evidence>
<keyword evidence="10" id="KW-1185">Reference proteome</keyword>
<dbReference type="InterPro" id="IPR009081">
    <property type="entry name" value="PP-bd_ACP"/>
</dbReference>
<dbReference type="InterPro" id="IPR040097">
    <property type="entry name" value="FAAL/FAAC"/>
</dbReference>
<dbReference type="InterPro" id="IPR001917">
    <property type="entry name" value="Aminotrans_II_pyridoxalP_BS"/>
</dbReference>
<dbReference type="Gene3D" id="3.40.640.10">
    <property type="entry name" value="Type I PLP-dependent aspartate aminotransferase-like (Major domain)"/>
    <property type="match status" value="1"/>
</dbReference>
<evidence type="ECO:0000256" key="1">
    <source>
        <dbReference type="ARBA" id="ARBA00001933"/>
    </source>
</evidence>
<dbReference type="InterPro" id="IPR000873">
    <property type="entry name" value="AMP-dep_synth/lig_dom"/>
</dbReference>
<dbReference type="EC" id="6.2.1.-" evidence="9"/>
<dbReference type="PANTHER" id="PTHR22754">
    <property type="entry name" value="DISCO-INTERACTING PROTEIN 2 DIP2 -RELATED"/>
    <property type="match status" value="1"/>
</dbReference>
<keyword evidence="3 9" id="KW-0436">Ligase</keyword>
<dbReference type="GO" id="GO:0016874">
    <property type="term" value="F:ligase activity"/>
    <property type="evidence" value="ECO:0007669"/>
    <property type="project" value="UniProtKB-KW"/>
</dbReference>
<dbReference type="RefSeq" id="WP_146401564.1">
    <property type="nucleotide sequence ID" value="NZ_SJPQ01000003.1"/>
</dbReference>
<dbReference type="CDD" id="cd05931">
    <property type="entry name" value="FAAL"/>
    <property type="match status" value="1"/>
</dbReference>
<evidence type="ECO:0000313" key="9">
    <source>
        <dbReference type="EMBL" id="TWT87432.1"/>
    </source>
</evidence>
<dbReference type="CDD" id="cd06454">
    <property type="entry name" value="KBL_like"/>
    <property type="match status" value="1"/>
</dbReference>
<dbReference type="InterPro" id="IPR020845">
    <property type="entry name" value="AMP-binding_CS"/>
</dbReference>
<dbReference type="Pfam" id="PF00501">
    <property type="entry name" value="AMP-binding"/>
    <property type="match status" value="1"/>
</dbReference>
<evidence type="ECO:0000256" key="7">
    <source>
        <dbReference type="SAM" id="MobiDB-lite"/>
    </source>
</evidence>
<comment type="similarity">
    <text evidence="2">Belongs to the ATP-dependent AMP-binding enzyme family.</text>
</comment>
<accession>A0A5C5ZJ67</accession>
<evidence type="ECO:0000313" key="10">
    <source>
        <dbReference type="Proteomes" id="UP000315440"/>
    </source>
</evidence>
<dbReference type="SUPFAM" id="SSF56801">
    <property type="entry name" value="Acetyl-CoA synthetase-like"/>
    <property type="match status" value="1"/>
</dbReference>
<gene>
    <name evidence="9" type="ORF">Mal64_29710</name>
</gene>
<dbReference type="InterPro" id="IPR045851">
    <property type="entry name" value="AMP-bd_C_sf"/>
</dbReference>
<reference evidence="9 10" key="1">
    <citation type="submission" date="2019-02" db="EMBL/GenBank/DDBJ databases">
        <title>Deep-cultivation of Planctomycetes and their phenomic and genomic characterization uncovers novel biology.</title>
        <authorList>
            <person name="Wiegand S."/>
            <person name="Jogler M."/>
            <person name="Boedeker C."/>
            <person name="Pinto D."/>
            <person name="Vollmers J."/>
            <person name="Rivas-Marin E."/>
            <person name="Kohn T."/>
            <person name="Peeters S.H."/>
            <person name="Heuer A."/>
            <person name="Rast P."/>
            <person name="Oberbeckmann S."/>
            <person name="Bunk B."/>
            <person name="Jeske O."/>
            <person name="Meyerdierks A."/>
            <person name="Storesund J.E."/>
            <person name="Kallscheuer N."/>
            <person name="Luecker S."/>
            <person name="Lage O.M."/>
            <person name="Pohl T."/>
            <person name="Merkel B.J."/>
            <person name="Hornburger P."/>
            <person name="Mueller R.-W."/>
            <person name="Bruemmer F."/>
            <person name="Labrenz M."/>
            <person name="Spormann A.M."/>
            <person name="Op Den Camp H."/>
            <person name="Overmann J."/>
            <person name="Amann R."/>
            <person name="Jetten M.S.M."/>
            <person name="Mascher T."/>
            <person name="Medema M.H."/>
            <person name="Devos D.P."/>
            <person name="Kaster A.-K."/>
            <person name="Ovreas L."/>
            <person name="Rohde M."/>
            <person name="Galperin M.Y."/>
            <person name="Jogler C."/>
        </authorList>
    </citation>
    <scope>NUCLEOTIDE SEQUENCE [LARGE SCALE GENOMIC DNA]</scope>
    <source>
        <strain evidence="9 10">Mal64</strain>
    </source>
</reference>
<dbReference type="Proteomes" id="UP000315440">
    <property type="component" value="Unassembled WGS sequence"/>
</dbReference>
<dbReference type="GO" id="GO:0005886">
    <property type="term" value="C:plasma membrane"/>
    <property type="evidence" value="ECO:0007669"/>
    <property type="project" value="TreeGrafter"/>
</dbReference>
<dbReference type="InterPro" id="IPR015421">
    <property type="entry name" value="PyrdxlP-dep_Trfase_major"/>
</dbReference>
<dbReference type="GO" id="GO:0006633">
    <property type="term" value="P:fatty acid biosynthetic process"/>
    <property type="evidence" value="ECO:0007669"/>
    <property type="project" value="TreeGrafter"/>
</dbReference>
<dbReference type="Pfam" id="PF00550">
    <property type="entry name" value="PP-binding"/>
    <property type="match status" value="1"/>
</dbReference>
<dbReference type="GO" id="GO:0030170">
    <property type="term" value="F:pyridoxal phosphate binding"/>
    <property type="evidence" value="ECO:0007669"/>
    <property type="project" value="InterPro"/>
</dbReference>
<dbReference type="PROSITE" id="PS00599">
    <property type="entry name" value="AA_TRANSFER_CLASS_2"/>
    <property type="match status" value="1"/>
</dbReference>
<dbReference type="PROSITE" id="PS00455">
    <property type="entry name" value="AMP_BINDING"/>
    <property type="match status" value="1"/>
</dbReference>
<dbReference type="PANTHER" id="PTHR22754:SF32">
    <property type="entry name" value="DISCO-INTERACTING PROTEIN 2"/>
    <property type="match status" value="1"/>
</dbReference>
<feature type="domain" description="Carrier" evidence="8">
    <location>
        <begin position="630"/>
        <end position="704"/>
    </location>
</feature>
<dbReference type="PROSITE" id="PS50075">
    <property type="entry name" value="CARRIER"/>
    <property type="match status" value="1"/>
</dbReference>
<evidence type="ECO:0000256" key="5">
    <source>
        <dbReference type="ARBA" id="ARBA00022898"/>
    </source>
</evidence>
<comment type="cofactor">
    <cofactor evidence="1">
        <name>pyridoxal 5'-phosphate</name>
        <dbReference type="ChEBI" id="CHEBI:597326"/>
    </cofactor>
</comment>
<evidence type="ECO:0000256" key="3">
    <source>
        <dbReference type="ARBA" id="ARBA00022598"/>
    </source>
</evidence>
<dbReference type="FunFam" id="3.40.50.12780:FF:000013">
    <property type="entry name" value="Long-chain-fatty-acid--AMP ligase FadD32"/>
    <property type="match status" value="1"/>
</dbReference>
<dbReference type="Gene3D" id="1.10.1200.10">
    <property type="entry name" value="ACP-like"/>
    <property type="match status" value="1"/>
</dbReference>
<sequence>MSHHPTETTPLSPPPQADAAADDLVRLLRDRAARLGAQRAFTFLVDGESERLHITYAELDARARAIAARLQSLGLSGERALLLYPSGLEFIAAFFGCLYAGVTAVPAFPPRRNRKLDRIRAIFADAKPRIALTTKEVYLLVEPMIQDFDDLSDMPWCCTGDLDASEGDDWAPESIDPQRLAFLQYTSGSTGTPKGVMLSHANLLHNTAVITSGFRPAAGSSGVTWLPLHHDMGLIGGVVQPIYAGRPMTVMSPSHFLQKPLRWLRALSDTGAPISGGPNFAYDLCVERVTEEEKRSLDLRQWELAFNGAEPVRADTLDRFARAFERCGFRREAFYPCYGLAEATLLVAGGDKSSAPTSRVFDAAELAEGQAAPAESGAHGATTLVASGAPLLDVGVTIVDPDTHEELAEGLVGEIWVSGPSVARGYWGREDATRETFSAYTAGPDGKQGRGPHLRTGDLGCFAHGELYVTGRLKDLIIVRGVNHYPQDIEQTVERAHPDLRAASGAAFAVGGAGEERLVIVHETVRRRDIDHDELIDAVRRQVAELHELTPHAVVLLGPHTIPKTSSGKIQRHACRAAYLAGELQVVASWDTDGGRQSAGRRRRGADDSSRGTLVLEATPTNDATDAAQPDLVERVLTVVRGVARERARDLALDDDLAGLGLDSLERMEIVAALEDEFGARFAEETVLGMATCRDIVTEVRRAVEGAAEGAPAKRLTRGDYVFAESPEYRRLRETIDAAAQAGVDNPYFTPHEGVTADTTIIDGREYVNFCSYNYLGMSGDPRVQAAAKRAIDRYGTSVSASRLVSGEKPLHRELERALAELIGADDAVAFVGGHATNETAIGCLVGPGDLVLHDSLAHNSLVQGARLSGARRRAFPHNDHAACERLLERYRGEHRRVLIAIEGVYSMDGDRSDVAAFIDIKRRHHAYLMVDEAHSLGTVGAAGRGMSGLDGVEPSGVDLWMGTLSKALGSCGGYIAAPKEIVEYLKYTAPGFVFSVGMPPAAAAAALASLELLREEPERVERLAENSRLLLRLCRQAGFDTGASDATPIVPVITGDSLAAMRLSRGMFERGVNVQPIVHPAVEESAARLRFFVTSTHSEEQIRLAVEALADARRELQKTVGKRGIAAPLRDEPGGDASAVA</sequence>
<dbReference type="OrthoDB" id="219272at2"/>
<name>A0A5C5ZJ67_9BACT</name>
<dbReference type="InterPro" id="IPR042099">
    <property type="entry name" value="ANL_N_sf"/>
</dbReference>
<keyword evidence="6" id="KW-0443">Lipid metabolism</keyword>
<dbReference type="EMBL" id="SJPQ01000003">
    <property type="protein sequence ID" value="TWT87432.1"/>
    <property type="molecule type" value="Genomic_DNA"/>
</dbReference>
<dbReference type="GO" id="GO:0071766">
    <property type="term" value="P:Actinobacterium-type cell wall biogenesis"/>
    <property type="evidence" value="ECO:0007669"/>
    <property type="project" value="UniProtKB-ARBA"/>
</dbReference>
<dbReference type="Gene3D" id="3.40.50.12780">
    <property type="entry name" value="N-terminal domain of ligase-like"/>
    <property type="match status" value="1"/>
</dbReference>
<evidence type="ECO:0000256" key="6">
    <source>
        <dbReference type="ARBA" id="ARBA00023098"/>
    </source>
</evidence>
<evidence type="ECO:0000259" key="8">
    <source>
        <dbReference type="PROSITE" id="PS50075"/>
    </source>
</evidence>
<dbReference type="Pfam" id="PF00155">
    <property type="entry name" value="Aminotran_1_2"/>
    <property type="match status" value="1"/>
</dbReference>
<dbReference type="InterPro" id="IPR004839">
    <property type="entry name" value="Aminotransferase_I/II_large"/>
</dbReference>
<dbReference type="Gene3D" id="3.90.1150.10">
    <property type="entry name" value="Aspartate Aminotransferase, domain 1"/>
    <property type="match status" value="1"/>
</dbReference>
<feature type="region of interest" description="Disordered" evidence="7">
    <location>
        <begin position="593"/>
        <end position="613"/>
    </location>
</feature>
<dbReference type="InterPro" id="IPR036736">
    <property type="entry name" value="ACP-like_sf"/>
</dbReference>
<dbReference type="SUPFAM" id="SSF53383">
    <property type="entry name" value="PLP-dependent transferases"/>
    <property type="match status" value="1"/>
</dbReference>
<dbReference type="AlphaFoldDB" id="A0A5C5ZJ67"/>
<dbReference type="GO" id="GO:0070566">
    <property type="term" value="F:adenylyltransferase activity"/>
    <property type="evidence" value="ECO:0007669"/>
    <property type="project" value="TreeGrafter"/>
</dbReference>
<dbReference type="SUPFAM" id="SSF47336">
    <property type="entry name" value="ACP-like"/>
    <property type="match status" value="1"/>
</dbReference>
<dbReference type="InterPro" id="IPR015424">
    <property type="entry name" value="PyrdxlP-dep_Trfase"/>
</dbReference>
<dbReference type="Pfam" id="PF23024">
    <property type="entry name" value="AMP-dom_DIP2-like"/>
    <property type="match status" value="1"/>
</dbReference>
<keyword evidence="4" id="KW-0276">Fatty acid metabolism</keyword>
<protein>
    <submittedName>
        <fullName evidence="9">Long-chain-fatty-acid--AMP ligase FadD26</fullName>
        <ecNumber evidence="9">6.2.1.-</ecNumber>
    </submittedName>
</protein>
<dbReference type="Gene3D" id="3.30.300.30">
    <property type="match status" value="1"/>
</dbReference>
<dbReference type="InterPro" id="IPR015422">
    <property type="entry name" value="PyrdxlP-dep_Trfase_small"/>
</dbReference>
<evidence type="ECO:0000256" key="2">
    <source>
        <dbReference type="ARBA" id="ARBA00006432"/>
    </source>
</evidence>